<feature type="region of interest" description="Disordered" evidence="4">
    <location>
        <begin position="703"/>
        <end position="758"/>
    </location>
</feature>
<feature type="compositionally biased region" description="Low complexity" evidence="4">
    <location>
        <begin position="364"/>
        <end position="381"/>
    </location>
</feature>
<dbReference type="OrthoDB" id="514777at2759"/>
<evidence type="ECO:0000256" key="4">
    <source>
        <dbReference type="SAM" id="MobiDB-lite"/>
    </source>
</evidence>
<reference evidence="6 7" key="1">
    <citation type="journal article" date="2019" name="Commun. Biol.">
        <title>The bagworm genome reveals a unique fibroin gene that provides high tensile strength.</title>
        <authorList>
            <person name="Kono N."/>
            <person name="Nakamura H."/>
            <person name="Ohtoshi R."/>
            <person name="Tomita M."/>
            <person name="Numata K."/>
            <person name="Arakawa K."/>
        </authorList>
    </citation>
    <scope>NUCLEOTIDE SEQUENCE [LARGE SCALE GENOMIC DNA]</scope>
</reference>
<keyword evidence="2 6" id="KW-0396">Initiation factor</keyword>
<dbReference type="GO" id="GO:0016281">
    <property type="term" value="C:eukaryotic translation initiation factor 4F complex"/>
    <property type="evidence" value="ECO:0007669"/>
    <property type="project" value="TreeGrafter"/>
</dbReference>
<name>A0A4C1TLJ3_EUMVA</name>
<proteinExistence type="inferred from homology"/>
<comment type="similarity">
    <text evidence="1">Belongs to the eukaryotic initiation factor 4G family.</text>
</comment>
<dbReference type="AlphaFoldDB" id="A0A4C1TLJ3"/>
<dbReference type="Pfam" id="PF02854">
    <property type="entry name" value="MIF4G"/>
    <property type="match status" value="1"/>
</dbReference>
<evidence type="ECO:0000313" key="6">
    <source>
        <dbReference type="EMBL" id="GBP15373.1"/>
    </source>
</evidence>
<keyword evidence="7" id="KW-1185">Reference proteome</keyword>
<evidence type="ECO:0000313" key="7">
    <source>
        <dbReference type="Proteomes" id="UP000299102"/>
    </source>
</evidence>
<feature type="compositionally biased region" description="Basic and acidic residues" evidence="4">
    <location>
        <begin position="352"/>
        <end position="361"/>
    </location>
</feature>
<accession>A0A4C1TLJ3</accession>
<feature type="compositionally biased region" description="Polar residues" evidence="4">
    <location>
        <begin position="291"/>
        <end position="307"/>
    </location>
</feature>
<evidence type="ECO:0000256" key="2">
    <source>
        <dbReference type="ARBA" id="ARBA00022540"/>
    </source>
</evidence>
<dbReference type="PANTHER" id="PTHR23253:SF9">
    <property type="entry name" value="EUKARYOTIC TRANSLATION INITIATION FACTOR 4 GAMMA 2"/>
    <property type="match status" value="1"/>
</dbReference>
<feature type="compositionally biased region" description="Basic and acidic residues" evidence="4">
    <location>
        <begin position="670"/>
        <end position="684"/>
    </location>
</feature>
<feature type="compositionally biased region" description="Basic and acidic residues" evidence="4">
    <location>
        <begin position="721"/>
        <end position="732"/>
    </location>
</feature>
<dbReference type="GO" id="GO:0003743">
    <property type="term" value="F:translation initiation factor activity"/>
    <property type="evidence" value="ECO:0007669"/>
    <property type="project" value="UniProtKB-KW"/>
</dbReference>
<sequence length="758" mass="83853">MCCAISLTLFYSDSSIRPITPVSYDDQRQRWNLTNTVIPATRAFANNFTLQNQKYKTSTIEGVSSTGDTSIGGSNLKPAITANQNDTERFSDSFNNRGGAEANSPAGTVGKTFSTPVYILPITTATDAFNNLKNLLKIDKGSKPTNSGGSYNGNGGSKRVNEVTFWEALASGIGNNPSTSNGNPNNNTGGRGNSLINSNNDNSSGRSGNEGRGNFSNNYSSYNEGGRRNYQSHASQSDEGYIRNINSGSGSNYRSNQASRYENGNGQQRQYGSTNAGYNNYNNKSYGNRSAANDGNLNASNTNNYHSTQRDRGGDRERGRDDYGNNYRDYEDSPRGGGGGGRYNNSGGERGGYADHRDRSLNDNITPNNNRSLNNRSPIIRGGDNALGGQSISAPSSTVNSSSSSRGISPNSPALATASQHSTPAPTPPPSAGRWVPPSLRPQHGLSQAEKNDAIFRKLCKGYQKKLQHLKRIKTVRALLRLLIAVCRDKFNNRLKRDGAEGDSQFNKVHRPQQTATDNDADEEERRHLAKQRMLGNVKFIGELHKLDMLSKNVLHQCIMELLDKKKKRTASKEEMCEDMECLAQLLKTCGKNLDSEQGKELMNQYFETLERRSKSTDYPPRIRFMLKDVIELRENNWVPRKVVNTEGPVPIKQIRNDDEPLIRTPFTNRSRDMRNNRDDRDSDNWMNRLTIIQSGGLNDMFSGLSVTGSSPIISPSSNDRNNREERPHPRGNEQSGPQFNNSNQLNMNTREMAPTLC</sequence>
<feature type="compositionally biased region" description="Low complexity" evidence="4">
    <location>
        <begin position="271"/>
        <end position="290"/>
    </location>
</feature>
<feature type="compositionally biased region" description="Polar residues" evidence="4">
    <location>
        <begin position="733"/>
        <end position="750"/>
    </location>
</feature>
<dbReference type="EMBL" id="BGZK01005765">
    <property type="protein sequence ID" value="GBP15373.1"/>
    <property type="molecule type" value="Genomic_DNA"/>
</dbReference>
<evidence type="ECO:0000259" key="5">
    <source>
        <dbReference type="SMART" id="SM00543"/>
    </source>
</evidence>
<dbReference type="InterPro" id="IPR003890">
    <property type="entry name" value="MIF4G-like_typ-3"/>
</dbReference>
<feature type="compositionally biased region" description="Polar residues" evidence="4">
    <location>
        <begin position="219"/>
        <end position="270"/>
    </location>
</feature>
<feature type="domain" description="MIF4G" evidence="5">
    <location>
        <begin position="449"/>
        <end position="637"/>
    </location>
</feature>
<organism evidence="6 7">
    <name type="scientific">Eumeta variegata</name>
    <name type="common">Bagworm moth</name>
    <name type="synonym">Eumeta japonica</name>
    <dbReference type="NCBI Taxonomy" id="151549"/>
    <lineage>
        <taxon>Eukaryota</taxon>
        <taxon>Metazoa</taxon>
        <taxon>Ecdysozoa</taxon>
        <taxon>Arthropoda</taxon>
        <taxon>Hexapoda</taxon>
        <taxon>Insecta</taxon>
        <taxon>Pterygota</taxon>
        <taxon>Neoptera</taxon>
        <taxon>Endopterygota</taxon>
        <taxon>Lepidoptera</taxon>
        <taxon>Glossata</taxon>
        <taxon>Ditrysia</taxon>
        <taxon>Tineoidea</taxon>
        <taxon>Psychidae</taxon>
        <taxon>Oiketicinae</taxon>
        <taxon>Eumeta</taxon>
    </lineage>
</organism>
<feature type="compositionally biased region" description="Polar residues" evidence="4">
    <location>
        <begin position="62"/>
        <end position="73"/>
    </location>
</feature>
<dbReference type="SMART" id="SM00543">
    <property type="entry name" value="MIF4G"/>
    <property type="match status" value="1"/>
</dbReference>
<feature type="compositionally biased region" description="Basic and acidic residues" evidence="4">
    <location>
        <begin position="308"/>
        <end position="334"/>
    </location>
</feature>
<dbReference type="SUPFAM" id="SSF48371">
    <property type="entry name" value="ARM repeat"/>
    <property type="match status" value="1"/>
</dbReference>
<evidence type="ECO:0000256" key="3">
    <source>
        <dbReference type="ARBA" id="ARBA00022917"/>
    </source>
</evidence>
<dbReference type="GO" id="GO:0003729">
    <property type="term" value="F:mRNA binding"/>
    <property type="evidence" value="ECO:0007669"/>
    <property type="project" value="TreeGrafter"/>
</dbReference>
<dbReference type="Gene3D" id="1.25.40.180">
    <property type="match status" value="1"/>
</dbReference>
<feature type="compositionally biased region" description="Low complexity" evidence="4">
    <location>
        <begin position="171"/>
        <end position="218"/>
    </location>
</feature>
<dbReference type="InterPro" id="IPR016024">
    <property type="entry name" value="ARM-type_fold"/>
</dbReference>
<gene>
    <name evidence="6" type="primary">EIF4G2</name>
    <name evidence="6" type="ORF">EVAR_73867_1</name>
</gene>
<evidence type="ECO:0000256" key="1">
    <source>
        <dbReference type="ARBA" id="ARBA00005775"/>
    </source>
</evidence>
<feature type="compositionally biased region" description="Polar residues" evidence="4">
    <location>
        <begin position="504"/>
        <end position="518"/>
    </location>
</feature>
<dbReference type="Proteomes" id="UP000299102">
    <property type="component" value="Unassembled WGS sequence"/>
</dbReference>
<feature type="region of interest" description="Disordered" evidence="4">
    <location>
        <begin position="657"/>
        <end position="684"/>
    </location>
</feature>
<feature type="region of interest" description="Disordered" evidence="4">
    <location>
        <begin position="171"/>
        <end position="447"/>
    </location>
</feature>
<feature type="region of interest" description="Disordered" evidence="4">
    <location>
        <begin position="138"/>
        <end position="158"/>
    </location>
</feature>
<protein>
    <submittedName>
        <fullName evidence="6">Eukaryotic translation initiation factor 4 gamma 2</fullName>
    </submittedName>
</protein>
<feature type="region of interest" description="Disordered" evidence="4">
    <location>
        <begin position="62"/>
        <end position="84"/>
    </location>
</feature>
<dbReference type="PANTHER" id="PTHR23253">
    <property type="entry name" value="EUKARYOTIC TRANSLATION INITIATION FACTOR 4 GAMMA"/>
    <property type="match status" value="1"/>
</dbReference>
<feature type="region of interest" description="Disordered" evidence="4">
    <location>
        <begin position="497"/>
        <end position="525"/>
    </location>
</feature>
<keyword evidence="3" id="KW-0648">Protein biosynthesis</keyword>
<feature type="compositionally biased region" description="Polar residues" evidence="4">
    <location>
        <begin position="705"/>
        <end position="720"/>
    </location>
</feature>
<feature type="compositionally biased region" description="Low complexity" evidence="4">
    <location>
        <begin position="391"/>
        <end position="424"/>
    </location>
</feature>
<comment type="caution">
    <text evidence="6">The sequence shown here is derived from an EMBL/GenBank/DDBJ whole genome shotgun (WGS) entry which is preliminary data.</text>
</comment>
<dbReference type="STRING" id="151549.A0A4C1TLJ3"/>